<dbReference type="EMBL" id="JAUFQS010000002">
    <property type="protein sequence ID" value="MDN3686400.1"/>
    <property type="molecule type" value="Genomic_DNA"/>
</dbReference>
<dbReference type="Proteomes" id="UP001236663">
    <property type="component" value="Unassembled WGS sequence"/>
</dbReference>
<dbReference type="PANTHER" id="PTHR43777:SF1">
    <property type="entry name" value="MOLYBDENUM COFACTOR CYTIDYLYLTRANSFERASE"/>
    <property type="match status" value="1"/>
</dbReference>
<keyword evidence="3" id="KW-1185">Reference proteome</keyword>
<sequence>MGTGIIILAAGNSSRLGYPKQLVKFQGESLLGNTIKMALELDIGPVIVVEGAYTFNLPVVSGLHTIRNSEWKNGMGSSIKLGLASLEKLAAIDQVFILLSDQPLISTTHLKTILDKKKETTLPMIASFYKNSPGVPALFDKSCFSSLLSLEDKQGAKKLFHAHRDLLGVVSLEVAKIDIDTPDDLRALNNSNWGHFD</sequence>
<feature type="domain" description="MobA-like NTP transferase" evidence="1">
    <location>
        <begin position="6"/>
        <end position="164"/>
    </location>
</feature>
<comment type="caution">
    <text evidence="2">The sequence shown here is derived from an EMBL/GenBank/DDBJ whole genome shotgun (WGS) entry which is preliminary data.</text>
</comment>
<dbReference type="Gene3D" id="3.90.550.10">
    <property type="entry name" value="Spore Coat Polysaccharide Biosynthesis Protein SpsA, Chain A"/>
    <property type="match status" value="1"/>
</dbReference>
<dbReference type="RefSeq" id="WP_163386886.1">
    <property type="nucleotide sequence ID" value="NZ_JAUFQS010000002.1"/>
</dbReference>
<accession>A0ABT8C3R2</accession>
<gene>
    <name evidence="2" type="ORF">QWZ15_01050</name>
</gene>
<dbReference type="InterPro" id="IPR025877">
    <property type="entry name" value="MobA-like_NTP_Trfase"/>
</dbReference>
<evidence type="ECO:0000313" key="3">
    <source>
        <dbReference type="Proteomes" id="UP001236663"/>
    </source>
</evidence>
<dbReference type="CDD" id="cd04182">
    <property type="entry name" value="GT_2_like_f"/>
    <property type="match status" value="1"/>
</dbReference>
<evidence type="ECO:0000259" key="1">
    <source>
        <dbReference type="Pfam" id="PF12804"/>
    </source>
</evidence>
<reference evidence="3" key="1">
    <citation type="journal article" date="2019" name="Int. J. Syst. Evol. Microbiol.">
        <title>The Global Catalogue of Microorganisms (GCM) 10K type strain sequencing project: providing services to taxonomists for standard genome sequencing and annotation.</title>
        <authorList>
            <consortium name="The Broad Institute Genomics Platform"/>
            <consortium name="The Broad Institute Genome Sequencing Center for Infectious Disease"/>
            <person name="Wu L."/>
            <person name="Ma J."/>
        </authorList>
    </citation>
    <scope>NUCLEOTIDE SEQUENCE [LARGE SCALE GENOMIC DNA]</scope>
    <source>
        <strain evidence="3">CECT 7706</strain>
    </source>
</reference>
<dbReference type="PANTHER" id="PTHR43777">
    <property type="entry name" value="MOLYBDENUM COFACTOR CYTIDYLYLTRANSFERASE"/>
    <property type="match status" value="1"/>
</dbReference>
<evidence type="ECO:0000313" key="2">
    <source>
        <dbReference type="EMBL" id="MDN3686400.1"/>
    </source>
</evidence>
<dbReference type="Pfam" id="PF12804">
    <property type="entry name" value="NTP_transf_3"/>
    <property type="match status" value="1"/>
</dbReference>
<protein>
    <submittedName>
        <fullName evidence="2">Nucleotidyltransferase family protein</fullName>
    </submittedName>
</protein>
<organism evidence="2 3">
    <name type="scientific">Cyclobacterium jeungdonense</name>
    <dbReference type="NCBI Taxonomy" id="708087"/>
    <lineage>
        <taxon>Bacteria</taxon>
        <taxon>Pseudomonadati</taxon>
        <taxon>Bacteroidota</taxon>
        <taxon>Cytophagia</taxon>
        <taxon>Cytophagales</taxon>
        <taxon>Cyclobacteriaceae</taxon>
        <taxon>Cyclobacterium</taxon>
    </lineage>
</organism>
<dbReference type="SUPFAM" id="SSF53448">
    <property type="entry name" value="Nucleotide-diphospho-sugar transferases"/>
    <property type="match status" value="1"/>
</dbReference>
<dbReference type="InterPro" id="IPR029044">
    <property type="entry name" value="Nucleotide-diphossugar_trans"/>
</dbReference>
<name>A0ABT8C3R2_9BACT</name>
<proteinExistence type="predicted"/>